<feature type="transmembrane region" description="Helical" evidence="6">
    <location>
        <begin position="485"/>
        <end position="504"/>
    </location>
</feature>
<dbReference type="Pfam" id="PF00753">
    <property type="entry name" value="Lactamase_B"/>
    <property type="match status" value="1"/>
</dbReference>
<dbReference type="InterPro" id="IPR004797">
    <property type="entry name" value="Competence_ComEC/Rec2"/>
</dbReference>
<feature type="transmembrane region" description="Helical" evidence="6">
    <location>
        <begin position="285"/>
        <end position="308"/>
    </location>
</feature>
<dbReference type="SUPFAM" id="SSF56281">
    <property type="entry name" value="Metallo-hydrolase/oxidoreductase"/>
    <property type="match status" value="1"/>
</dbReference>
<evidence type="ECO:0000256" key="4">
    <source>
        <dbReference type="ARBA" id="ARBA00022989"/>
    </source>
</evidence>
<keyword evidence="2" id="KW-1003">Cell membrane</keyword>
<dbReference type="InterPro" id="IPR035681">
    <property type="entry name" value="ComA-like_MBL"/>
</dbReference>
<dbReference type="CDD" id="cd07731">
    <property type="entry name" value="ComA-like_MBL-fold"/>
    <property type="match status" value="1"/>
</dbReference>
<dbReference type="NCBIfam" id="TIGR00361">
    <property type="entry name" value="ComEC_Rec2"/>
    <property type="match status" value="1"/>
</dbReference>
<evidence type="ECO:0000259" key="7">
    <source>
        <dbReference type="SMART" id="SM00849"/>
    </source>
</evidence>
<dbReference type="PANTHER" id="PTHR30619">
    <property type="entry name" value="DNA INTERNALIZATION/COMPETENCE PROTEIN COMEC/REC2"/>
    <property type="match status" value="1"/>
</dbReference>
<dbReference type="InterPro" id="IPR036866">
    <property type="entry name" value="RibonucZ/Hydroxyglut_hydro"/>
</dbReference>
<feature type="transmembrane region" description="Helical" evidence="6">
    <location>
        <begin position="69"/>
        <end position="90"/>
    </location>
</feature>
<sequence>MQNLWPSEIKRVAWLAPGLLGWLLGTALQVVQPALWSPWVYIGCLLLALILIALVAIKKVALRWRRRRWLSALLCGLLLAWGSCGLRAGYFLQTALAPELEGRDVAVVGLVAAMPQPSDTGLRFRLQVESAQVDGVAVVVPPRIDLAWYGGVLASGWGGSAQLLELQRLPEALRAGERWQMTVRLKAPHGGRNPHGFDFELWLWEQGVQATGYVRAGPKDAAPQRLARTWQHLVEQARQAVRDAIYQQVADRRLAGVLAALVVGDQGAIERADWELFRAAGVAHLVSISGLHVTMFAWLAAGLVGWLWRRSDVLGWRAGLLWPVPQVALLGGVLLASTYAVFSGWGVPSQRTVWMLATVGLLRLSGRQWPWPSVWLLACAVVLAIDPWALLQAGFWLSFVAVGVLFATDKRAAHADHISARARFGLMLREQWTITLALAPLSLLLFQQVSVVGLLANLLAIPWVTLVVTPLAMLGVLLPPLWQGAALAVDAMGWVLQVLVQMPFATVSVAASAIWMGVAGVLGAVLLVLRLPWGMRVLGLPLLLPVLLWQTPRPANGQFELLAADIGQGNAVLVRTAQHALVYDTGPRFGLDSDAGQRVLVPLLRALDASVDTVLVSHRDSDHSGGAASVLAMQPQAELLSSIEAGHVLQAQRPARRCVTGQAWDWDGVHFELLHPQVGDYDTATKPNALSCVLRVSNGTQTALLVADIEQPQEARLLADASALRADVLLVPHHGSKTSSSPAFLDAVQPRIALVQAGYRNRFGHPAPPVLARYQERGIQLIDSSHCGAATWSSAAPEAVRCERLAAPHYWQHRPL</sequence>
<keyword evidence="4 6" id="KW-1133">Transmembrane helix</keyword>
<dbReference type="Gene3D" id="3.60.15.10">
    <property type="entry name" value="Ribonuclease Z/Hydroxyacylglutathione hydrolase-like"/>
    <property type="match status" value="1"/>
</dbReference>
<keyword evidence="9" id="KW-1185">Reference proteome</keyword>
<comment type="subcellular location">
    <subcellularLocation>
        <location evidence="1">Cell membrane</location>
        <topology evidence="1">Multi-pass membrane protein</topology>
    </subcellularLocation>
</comment>
<dbReference type="InterPro" id="IPR004477">
    <property type="entry name" value="ComEC_N"/>
</dbReference>
<keyword evidence="3 6" id="KW-0812">Transmembrane</keyword>
<feature type="transmembrane region" description="Helical" evidence="6">
    <location>
        <begin position="328"/>
        <end position="348"/>
    </location>
</feature>
<dbReference type="PANTHER" id="PTHR30619:SF1">
    <property type="entry name" value="RECOMBINATION PROTEIN 2"/>
    <property type="match status" value="1"/>
</dbReference>
<dbReference type="Pfam" id="PF13567">
    <property type="entry name" value="DUF4131"/>
    <property type="match status" value="1"/>
</dbReference>
<gene>
    <name evidence="8" type="ORF">J2X19_001317</name>
</gene>
<name>A0ABU2C5Q1_9BURK</name>
<evidence type="ECO:0000256" key="5">
    <source>
        <dbReference type="ARBA" id="ARBA00023136"/>
    </source>
</evidence>
<dbReference type="RefSeq" id="WP_310371751.1">
    <property type="nucleotide sequence ID" value="NZ_JAVDXT010000001.1"/>
</dbReference>
<accession>A0ABU2C5Q1</accession>
<proteinExistence type="predicted"/>
<feature type="transmembrane region" description="Helical" evidence="6">
    <location>
        <begin position="12"/>
        <end position="32"/>
    </location>
</feature>
<feature type="transmembrane region" description="Helical" evidence="6">
    <location>
        <begin position="38"/>
        <end position="57"/>
    </location>
</feature>
<evidence type="ECO:0000313" key="8">
    <source>
        <dbReference type="EMBL" id="MDR7376659.1"/>
    </source>
</evidence>
<dbReference type="NCBIfam" id="TIGR00360">
    <property type="entry name" value="ComEC_N-term"/>
    <property type="match status" value="1"/>
</dbReference>
<feature type="domain" description="Metallo-beta-lactamase" evidence="7">
    <location>
        <begin position="568"/>
        <end position="759"/>
    </location>
</feature>
<dbReference type="InterPro" id="IPR025405">
    <property type="entry name" value="DUF4131"/>
</dbReference>
<evidence type="ECO:0000256" key="1">
    <source>
        <dbReference type="ARBA" id="ARBA00004651"/>
    </source>
</evidence>
<feature type="transmembrane region" description="Helical" evidence="6">
    <location>
        <begin position="510"/>
        <end position="529"/>
    </location>
</feature>
<dbReference type="Proteomes" id="UP001180487">
    <property type="component" value="Unassembled WGS sequence"/>
</dbReference>
<dbReference type="InterPro" id="IPR001279">
    <property type="entry name" value="Metallo-B-lactamas"/>
</dbReference>
<evidence type="ECO:0000256" key="3">
    <source>
        <dbReference type="ARBA" id="ARBA00022692"/>
    </source>
</evidence>
<feature type="transmembrane region" description="Helical" evidence="6">
    <location>
        <begin position="460"/>
        <end position="478"/>
    </location>
</feature>
<keyword evidence="5 6" id="KW-0472">Membrane</keyword>
<evidence type="ECO:0000256" key="2">
    <source>
        <dbReference type="ARBA" id="ARBA00022475"/>
    </source>
</evidence>
<protein>
    <submittedName>
        <fullName evidence="8">Competence protein ComEC</fullName>
    </submittedName>
</protein>
<dbReference type="Pfam" id="PF03772">
    <property type="entry name" value="Competence"/>
    <property type="match status" value="1"/>
</dbReference>
<organism evidence="8 9">
    <name type="scientific">Rhodoferax ferrireducens</name>
    <dbReference type="NCBI Taxonomy" id="192843"/>
    <lineage>
        <taxon>Bacteria</taxon>
        <taxon>Pseudomonadati</taxon>
        <taxon>Pseudomonadota</taxon>
        <taxon>Betaproteobacteria</taxon>
        <taxon>Burkholderiales</taxon>
        <taxon>Comamonadaceae</taxon>
        <taxon>Rhodoferax</taxon>
    </lineage>
</organism>
<dbReference type="InterPro" id="IPR052159">
    <property type="entry name" value="Competence_DNA_uptake"/>
</dbReference>
<dbReference type="SMART" id="SM00849">
    <property type="entry name" value="Lactamase_B"/>
    <property type="match status" value="1"/>
</dbReference>
<dbReference type="EMBL" id="JAVDXT010000001">
    <property type="protein sequence ID" value="MDR7376659.1"/>
    <property type="molecule type" value="Genomic_DNA"/>
</dbReference>
<evidence type="ECO:0000256" key="6">
    <source>
        <dbReference type="SAM" id="Phobius"/>
    </source>
</evidence>
<comment type="caution">
    <text evidence="8">The sequence shown here is derived from an EMBL/GenBank/DDBJ whole genome shotgun (WGS) entry which is preliminary data.</text>
</comment>
<evidence type="ECO:0000313" key="9">
    <source>
        <dbReference type="Proteomes" id="UP001180487"/>
    </source>
</evidence>
<feature type="transmembrane region" description="Helical" evidence="6">
    <location>
        <begin position="395"/>
        <end position="413"/>
    </location>
</feature>
<reference evidence="8 9" key="1">
    <citation type="submission" date="2023-07" db="EMBL/GenBank/DDBJ databases">
        <title>Sorghum-associated microbial communities from plants grown in Nebraska, USA.</title>
        <authorList>
            <person name="Schachtman D."/>
        </authorList>
    </citation>
    <scope>NUCLEOTIDE SEQUENCE [LARGE SCALE GENOMIC DNA]</scope>
    <source>
        <strain evidence="8 9">BE313</strain>
    </source>
</reference>